<dbReference type="EMBL" id="CP003137">
    <property type="protein sequence ID" value="AEV95054.1"/>
    <property type="molecule type" value="Genomic_DNA"/>
</dbReference>
<dbReference type="STRING" id="701521.PECL_780"/>
<accession>G8PCR9</accession>
<dbReference type="PATRIC" id="fig|701521.8.peg.732"/>
<keyword evidence="2" id="KW-1185">Reference proteome</keyword>
<gene>
    <name evidence="1" type="ordered locus">PECL_780</name>
</gene>
<dbReference type="AlphaFoldDB" id="G8PCR9"/>
<dbReference type="eggNOG" id="COG2329">
    <property type="taxonomic scope" value="Bacteria"/>
</dbReference>
<dbReference type="Gene3D" id="3.30.70.100">
    <property type="match status" value="1"/>
</dbReference>
<sequence length="164" mass="18996">MITQLSTTFGSWNILNQIKKNNPSREMVVLSGTSSQTDLQLVDVSGKDSVFQTPIDYSVINQYGESSWRGFFRFAFFNLPDEELRVFDSKVNHLMSAPEAPVGLQRLLVLEPKKHKNERVLLTIWQLDSDYSLWKRSASYTPFKTYTNGTYQFRDTNYTAYDLN</sequence>
<protein>
    <recommendedName>
        <fullName evidence="3">Monooxygenase</fullName>
    </recommendedName>
</protein>
<dbReference type="Proteomes" id="UP000005444">
    <property type="component" value="Chromosome"/>
</dbReference>
<organism evidence="1 2">
    <name type="scientific">Pediococcus claussenii (strain ATCC BAA-344 / DSM 14800 / JCM 18046 / KCTC 3811 / LMG 21948 / P06)</name>
    <dbReference type="NCBI Taxonomy" id="701521"/>
    <lineage>
        <taxon>Bacteria</taxon>
        <taxon>Bacillati</taxon>
        <taxon>Bacillota</taxon>
        <taxon>Bacilli</taxon>
        <taxon>Lactobacillales</taxon>
        <taxon>Lactobacillaceae</taxon>
        <taxon>Pediococcus</taxon>
    </lineage>
</organism>
<evidence type="ECO:0008006" key="3">
    <source>
        <dbReference type="Google" id="ProtNLM"/>
    </source>
</evidence>
<evidence type="ECO:0000313" key="2">
    <source>
        <dbReference type="Proteomes" id="UP000005444"/>
    </source>
</evidence>
<proteinExistence type="predicted"/>
<evidence type="ECO:0000313" key="1">
    <source>
        <dbReference type="EMBL" id="AEV95054.1"/>
    </source>
</evidence>
<dbReference type="KEGG" id="pce:PECL_780"/>
<reference evidence="1 2" key="1">
    <citation type="journal article" date="2012" name="J. Bacteriol.">
        <title>Complete Genome Sequence of the Beer Spoilage Organism Pediococcus claussenii ATCC BAA-344T.</title>
        <authorList>
            <person name="Pittet V."/>
            <person name="Abegunde T."/>
            <person name="Marfleet T."/>
            <person name="Haakensen M."/>
            <person name="Morrow K."/>
            <person name="Jayaprakash T."/>
            <person name="Schroeder K."/>
            <person name="Trost B."/>
            <person name="Byrns S."/>
            <person name="Bergsveinson J."/>
            <person name="Kusalik A."/>
            <person name="Ziola B."/>
        </authorList>
    </citation>
    <scope>NUCLEOTIDE SEQUENCE [LARGE SCALE GENOMIC DNA]</scope>
    <source>
        <strain evidence="1 2">ATCC BAA-344</strain>
    </source>
</reference>
<dbReference type="RefSeq" id="WP_014215251.1">
    <property type="nucleotide sequence ID" value="NC_016605.1"/>
</dbReference>
<name>G8PCR9_PEDCP</name>
<dbReference type="HOGENOM" id="CLU_135091_0_0_9"/>